<accession>A0A328A8P9</accession>
<sequence>MPIYKVKAFDEQGDFTCGCTIRAADLQTAQQKFGALPFRAASRAELWFGNTRLAARNLMQATRSEVRQRQPVPLAR</sequence>
<protein>
    <submittedName>
        <fullName evidence="1">Uncharacterized protein</fullName>
    </submittedName>
</protein>
<dbReference type="RefSeq" id="WP_111516231.1">
    <property type="nucleotide sequence ID" value="NZ_QFYR01000005.1"/>
</dbReference>
<comment type="caution">
    <text evidence="1">The sequence shown here is derived from an EMBL/GenBank/DDBJ whole genome shotgun (WGS) entry which is preliminary data.</text>
</comment>
<evidence type="ECO:0000313" key="1">
    <source>
        <dbReference type="EMBL" id="RAK50921.1"/>
    </source>
</evidence>
<name>A0A328A8P9_9CAUL</name>
<gene>
    <name evidence="1" type="ORF">DJ018_17295</name>
</gene>
<dbReference type="Proteomes" id="UP000249725">
    <property type="component" value="Unassembled WGS sequence"/>
</dbReference>
<organism evidence="1 2">
    <name type="scientific">Phenylobacterium deserti</name>
    <dbReference type="NCBI Taxonomy" id="1914756"/>
    <lineage>
        <taxon>Bacteria</taxon>
        <taxon>Pseudomonadati</taxon>
        <taxon>Pseudomonadota</taxon>
        <taxon>Alphaproteobacteria</taxon>
        <taxon>Caulobacterales</taxon>
        <taxon>Caulobacteraceae</taxon>
        <taxon>Phenylobacterium</taxon>
    </lineage>
</organism>
<proteinExistence type="predicted"/>
<dbReference type="AlphaFoldDB" id="A0A328A8P9"/>
<evidence type="ECO:0000313" key="2">
    <source>
        <dbReference type="Proteomes" id="UP000249725"/>
    </source>
</evidence>
<keyword evidence="2" id="KW-1185">Reference proteome</keyword>
<reference evidence="2" key="1">
    <citation type="submission" date="2018-05" db="EMBL/GenBank/DDBJ databases">
        <authorList>
            <person name="Li X."/>
        </authorList>
    </citation>
    <scope>NUCLEOTIDE SEQUENCE [LARGE SCALE GENOMIC DNA]</scope>
    <source>
        <strain evidence="2">YIM 73061</strain>
    </source>
</reference>
<dbReference type="EMBL" id="QFYR01000005">
    <property type="protein sequence ID" value="RAK50921.1"/>
    <property type="molecule type" value="Genomic_DNA"/>
</dbReference>